<dbReference type="PANTHER" id="PTHR43591:SF24">
    <property type="entry name" value="2-METHOXY-6-POLYPRENYL-1,4-BENZOQUINOL METHYLASE, MITOCHONDRIAL"/>
    <property type="match status" value="1"/>
</dbReference>
<dbReference type="Proteomes" id="UP000235015">
    <property type="component" value="Unassembled WGS sequence"/>
</dbReference>
<dbReference type="PANTHER" id="PTHR43591">
    <property type="entry name" value="METHYLTRANSFERASE"/>
    <property type="match status" value="1"/>
</dbReference>
<dbReference type="Pfam" id="PF08241">
    <property type="entry name" value="Methyltransf_11"/>
    <property type="match status" value="1"/>
</dbReference>
<dbReference type="Gene3D" id="3.40.50.150">
    <property type="entry name" value="Vaccinia Virus protein VP39"/>
    <property type="match status" value="1"/>
</dbReference>
<feature type="domain" description="Methyltransferase type 11" evidence="1">
    <location>
        <begin position="5"/>
        <end position="80"/>
    </location>
</feature>
<evidence type="ECO:0000313" key="2">
    <source>
        <dbReference type="EMBL" id="PLX61352.1"/>
    </source>
</evidence>
<organism evidence="2 3">
    <name type="scientific">Sedimenticola selenatireducens</name>
    <dbReference type="NCBI Taxonomy" id="191960"/>
    <lineage>
        <taxon>Bacteria</taxon>
        <taxon>Pseudomonadati</taxon>
        <taxon>Pseudomonadota</taxon>
        <taxon>Gammaproteobacteria</taxon>
        <taxon>Chromatiales</taxon>
        <taxon>Sedimenticolaceae</taxon>
        <taxon>Sedimenticola</taxon>
    </lineage>
</organism>
<dbReference type="CDD" id="cd02440">
    <property type="entry name" value="AdoMet_MTases"/>
    <property type="match status" value="1"/>
</dbReference>
<dbReference type="GO" id="GO:0008757">
    <property type="term" value="F:S-adenosylmethionine-dependent methyltransferase activity"/>
    <property type="evidence" value="ECO:0007669"/>
    <property type="project" value="InterPro"/>
</dbReference>
<dbReference type="SUPFAM" id="SSF53335">
    <property type="entry name" value="S-adenosyl-L-methionine-dependent methyltransferases"/>
    <property type="match status" value="1"/>
</dbReference>
<dbReference type="EMBL" id="PKUN01000018">
    <property type="protein sequence ID" value="PLX61352.1"/>
    <property type="molecule type" value="Genomic_DNA"/>
</dbReference>
<accession>A0A2N6CVZ1</accession>
<protein>
    <recommendedName>
        <fullName evidence="1">Methyltransferase type 11 domain-containing protein</fullName>
    </recommendedName>
</protein>
<reference evidence="2 3" key="1">
    <citation type="submission" date="2017-11" db="EMBL/GenBank/DDBJ databases">
        <title>Genome-resolved metagenomics identifies genetic mobility, metabolic interactions, and unexpected diversity in perchlorate-reducing communities.</title>
        <authorList>
            <person name="Barnum T.P."/>
            <person name="Figueroa I.A."/>
            <person name="Carlstrom C.I."/>
            <person name="Lucas L.N."/>
            <person name="Engelbrektson A.L."/>
            <person name="Coates J.D."/>
        </authorList>
    </citation>
    <scope>NUCLEOTIDE SEQUENCE [LARGE SCALE GENOMIC DNA]</scope>
    <source>
        <strain evidence="2">BM301</strain>
    </source>
</reference>
<dbReference type="RefSeq" id="WP_273439531.1">
    <property type="nucleotide sequence ID" value="NZ_PKUN01000018.1"/>
</dbReference>
<gene>
    <name evidence="2" type="ORF">C0630_11300</name>
</gene>
<dbReference type="InterPro" id="IPR013216">
    <property type="entry name" value="Methyltransf_11"/>
</dbReference>
<dbReference type="AlphaFoldDB" id="A0A2N6CVZ1"/>
<sequence length="201" mass="22708">MRGLSHVVAADLTPAALENTQKRLNTYGIDADLREENAERLSFPDASFDHVNCQGVIHHTPDTEQAVAEISRILKPGGTASISVYYRNPILKLWPYIRWIGYPLAAIGGGLKGRGRENIFLEKDVNEIVRLYDGDKNPLGKCYSRGEFAAMLEKHFDVKETYRHFFPARALPFKIPHCLHKWLDGHIGFMVYASVVKPCVE</sequence>
<evidence type="ECO:0000259" key="1">
    <source>
        <dbReference type="Pfam" id="PF08241"/>
    </source>
</evidence>
<proteinExistence type="predicted"/>
<comment type="caution">
    <text evidence="2">The sequence shown here is derived from an EMBL/GenBank/DDBJ whole genome shotgun (WGS) entry which is preliminary data.</text>
</comment>
<name>A0A2N6CVZ1_9GAMM</name>
<evidence type="ECO:0000313" key="3">
    <source>
        <dbReference type="Proteomes" id="UP000235015"/>
    </source>
</evidence>
<dbReference type="InterPro" id="IPR029063">
    <property type="entry name" value="SAM-dependent_MTases_sf"/>
</dbReference>